<accession>V3ZW32</accession>
<organism evidence="2 3">
    <name type="scientific">Lottia gigantea</name>
    <name type="common">Giant owl limpet</name>
    <dbReference type="NCBI Taxonomy" id="225164"/>
    <lineage>
        <taxon>Eukaryota</taxon>
        <taxon>Metazoa</taxon>
        <taxon>Spiralia</taxon>
        <taxon>Lophotrochozoa</taxon>
        <taxon>Mollusca</taxon>
        <taxon>Gastropoda</taxon>
        <taxon>Patellogastropoda</taxon>
        <taxon>Lottioidea</taxon>
        <taxon>Lottiidae</taxon>
        <taxon>Lottia</taxon>
    </lineage>
</organism>
<dbReference type="HOGENOM" id="CLU_551293_0_0_1"/>
<gene>
    <name evidence="2" type="ORF">LOTGIDRAFT_167943</name>
</gene>
<keyword evidence="1" id="KW-0732">Signal</keyword>
<dbReference type="CTD" id="20240732"/>
<name>V3ZW32_LOTGI</name>
<protein>
    <submittedName>
        <fullName evidence="2">Uncharacterized protein</fullName>
    </submittedName>
</protein>
<feature type="chain" id="PRO_5004715544" evidence="1">
    <location>
        <begin position="23"/>
        <end position="495"/>
    </location>
</feature>
<evidence type="ECO:0000313" key="2">
    <source>
        <dbReference type="EMBL" id="ESO85156.1"/>
    </source>
</evidence>
<proteinExistence type="predicted"/>
<dbReference type="GeneID" id="20240732"/>
<dbReference type="STRING" id="225164.V3ZW32"/>
<dbReference type="OrthoDB" id="6117080at2759"/>
<dbReference type="Proteomes" id="UP000030746">
    <property type="component" value="Unassembled WGS sequence"/>
</dbReference>
<dbReference type="EMBL" id="KB203301">
    <property type="protein sequence ID" value="ESO85156.1"/>
    <property type="molecule type" value="Genomic_DNA"/>
</dbReference>
<sequence length="495" mass="56238">MKSILVTSVVVVAGTLLTLVQALGADKFAEPATQKHSKIPTAALSHSGDTLLNTDAHQTNPSNIWKSKSKFDLDALPVVNRQDVQSHYAQHRRSYDTPMFLGKRDLKNLSLRFKRATDLEDLDATEFSDDFDKRGVDIPQFIGRRRYDTPQFIGRRGYGVPAFVGKRAFRAPAFIGKKAFGAPAFIGKKAFDAPSFVGKRKLTAPSFIGKRGLDVPAFVGRRAYAPPQFIGRRGMDVPAFVGKREFQTPMFLGKRAFSAPSFVGKRGLDAPTFIGKRKEESFRDLLATLQAYREYRRLMQTDKRFDAPLFVGKRSDYENDNLAAETLSRRFQCIPQWVFRMRLNVVDLNMSFIGGYKQNYFSLNILDDVQTKILLPLDDLHKVDSSKMDVPTVQLWDADMPRPNGARFLKLDPAHALGFLGQEASPVSKRYLEFVGKRDNDKRYAEFVGKRAGFGEKRYSRGSLSEYLSKRLRIRRPEFVGKRSNQKRYLEFIGR</sequence>
<evidence type="ECO:0000256" key="1">
    <source>
        <dbReference type="SAM" id="SignalP"/>
    </source>
</evidence>
<evidence type="ECO:0000313" key="3">
    <source>
        <dbReference type="Proteomes" id="UP000030746"/>
    </source>
</evidence>
<dbReference type="KEGG" id="lgi:LOTGIDRAFT_167943"/>
<reference evidence="2 3" key="1">
    <citation type="journal article" date="2013" name="Nature">
        <title>Insights into bilaterian evolution from three spiralian genomes.</title>
        <authorList>
            <person name="Simakov O."/>
            <person name="Marletaz F."/>
            <person name="Cho S.J."/>
            <person name="Edsinger-Gonzales E."/>
            <person name="Havlak P."/>
            <person name="Hellsten U."/>
            <person name="Kuo D.H."/>
            <person name="Larsson T."/>
            <person name="Lv J."/>
            <person name="Arendt D."/>
            <person name="Savage R."/>
            <person name="Osoegawa K."/>
            <person name="de Jong P."/>
            <person name="Grimwood J."/>
            <person name="Chapman J.A."/>
            <person name="Shapiro H."/>
            <person name="Aerts A."/>
            <person name="Otillar R.P."/>
            <person name="Terry A.Y."/>
            <person name="Boore J.L."/>
            <person name="Grigoriev I.V."/>
            <person name="Lindberg D.R."/>
            <person name="Seaver E.C."/>
            <person name="Weisblat D.A."/>
            <person name="Putnam N.H."/>
            <person name="Rokhsar D.S."/>
        </authorList>
    </citation>
    <scope>NUCLEOTIDE SEQUENCE [LARGE SCALE GENOMIC DNA]</scope>
</reference>
<dbReference type="RefSeq" id="XP_009064074.1">
    <property type="nucleotide sequence ID" value="XM_009065826.1"/>
</dbReference>
<dbReference type="AlphaFoldDB" id="V3ZW32"/>
<keyword evidence="3" id="KW-1185">Reference proteome</keyword>
<feature type="signal peptide" evidence="1">
    <location>
        <begin position="1"/>
        <end position="22"/>
    </location>
</feature>